<keyword evidence="1" id="KW-1133">Transmembrane helix</keyword>
<gene>
    <name evidence="2" type="ORF">SAMN04487818_107235</name>
</gene>
<protein>
    <recommendedName>
        <fullName evidence="4">DUF2537 domain-containing protein</fullName>
    </recommendedName>
</protein>
<evidence type="ECO:0000313" key="2">
    <source>
        <dbReference type="EMBL" id="SES08731.1"/>
    </source>
</evidence>
<dbReference type="Proteomes" id="UP000199051">
    <property type="component" value="Unassembled WGS sequence"/>
</dbReference>
<keyword evidence="1" id="KW-0472">Membrane</keyword>
<reference evidence="3" key="1">
    <citation type="submission" date="2016-10" db="EMBL/GenBank/DDBJ databases">
        <authorList>
            <person name="Varghese N."/>
            <person name="Submissions S."/>
        </authorList>
    </citation>
    <scope>NUCLEOTIDE SEQUENCE [LARGE SCALE GENOMIC DNA]</scope>
    <source>
        <strain evidence="3">DSM 44260</strain>
    </source>
</reference>
<proteinExistence type="predicted"/>
<dbReference type="InterPro" id="IPR024244">
    <property type="entry name" value="DUF2537"/>
</dbReference>
<feature type="transmembrane region" description="Helical" evidence="1">
    <location>
        <begin position="154"/>
        <end position="174"/>
    </location>
</feature>
<evidence type="ECO:0008006" key="4">
    <source>
        <dbReference type="Google" id="ProtNLM"/>
    </source>
</evidence>
<keyword evidence="1" id="KW-0812">Transmembrane</keyword>
<evidence type="ECO:0000256" key="1">
    <source>
        <dbReference type="SAM" id="Phobius"/>
    </source>
</evidence>
<dbReference type="RefSeq" id="WP_092779556.1">
    <property type="nucleotide sequence ID" value="NZ_FOGI01000007.1"/>
</dbReference>
<accession>A0A1H9UHL3</accession>
<evidence type="ECO:0000313" key="3">
    <source>
        <dbReference type="Proteomes" id="UP000199051"/>
    </source>
</evidence>
<dbReference type="Pfam" id="PF10801">
    <property type="entry name" value="DUF2537"/>
    <property type="match status" value="1"/>
</dbReference>
<dbReference type="AlphaFoldDB" id="A0A1H9UHL3"/>
<feature type="transmembrane region" description="Helical" evidence="1">
    <location>
        <begin position="123"/>
        <end position="147"/>
    </location>
</feature>
<keyword evidence="3" id="KW-1185">Reference proteome</keyword>
<name>A0A1H9UHL3_9PSEU</name>
<organism evidence="2 3">
    <name type="scientific">Actinokineospora terrae</name>
    <dbReference type="NCBI Taxonomy" id="155974"/>
    <lineage>
        <taxon>Bacteria</taxon>
        <taxon>Bacillati</taxon>
        <taxon>Actinomycetota</taxon>
        <taxon>Actinomycetes</taxon>
        <taxon>Pseudonocardiales</taxon>
        <taxon>Pseudonocardiaceae</taxon>
        <taxon>Actinokineospora</taxon>
    </lineage>
</organism>
<feature type="transmembrane region" description="Helical" evidence="1">
    <location>
        <begin position="180"/>
        <end position="203"/>
    </location>
</feature>
<dbReference type="STRING" id="155974.SAMN04487818_107235"/>
<sequence length="204" mass="21431">MELRARDDRAILIGDDGTGEREVDPHTLALGADLSTALHEWAKVAAALRRGTESDPGSTADPDQAAELVTRRGRQLAERVAAVMGTPVSYVDPLSGEVSTVQPPEVIDAPAPEETAVAEPTPWGVGLLVAAFTGALVLFSVITLALTLKETNPLLAVASNLVISAGLLPSVWLARKVPTWRWVAVGVAAGIVLGWLTLPFIVFS</sequence>
<dbReference type="EMBL" id="FOGI01000007">
    <property type="protein sequence ID" value="SES08731.1"/>
    <property type="molecule type" value="Genomic_DNA"/>
</dbReference>